<organism evidence="1 2">
    <name type="scientific">Vreelandella malpeensis</name>
    <dbReference type="NCBI Taxonomy" id="1172368"/>
    <lineage>
        <taxon>Bacteria</taxon>
        <taxon>Pseudomonadati</taxon>
        <taxon>Pseudomonadota</taxon>
        <taxon>Gammaproteobacteria</taxon>
        <taxon>Oceanospirillales</taxon>
        <taxon>Halomonadaceae</taxon>
        <taxon>Vreelandella</taxon>
    </lineage>
</organism>
<name>A0ABS8DNT8_9GAMM</name>
<keyword evidence="2" id="KW-1185">Reference proteome</keyword>
<dbReference type="InterPro" id="IPR017642">
    <property type="entry name" value="DNA_S_mod_DndB"/>
</dbReference>
<dbReference type="RefSeq" id="WP_227388552.1">
    <property type="nucleotide sequence ID" value="NZ_JBHSCJ010000003.1"/>
</dbReference>
<accession>A0ABS8DNT8</accession>
<gene>
    <name evidence="1" type="ORF">GEV37_02260</name>
</gene>
<sequence length="395" mass="44894">MKILKVLRVQQPIGEFYIGAIDSRDLLEIATVDVREFSEGNPGSIAGIQRELSPSRLKSLREYVNLDYATFPTSIILAVDERCVSLREIANCPSLLELLIDKYEGGEGEKSIPLEESAFVIDGQHRLAGLEKRSDDKEPFEVNVSIFVGADVADQAEIFSRVNLAQTKVNKSLMYDLLDYAKEDSPFKVAHDVVVALNNDEQVLEKKLNKSGPFFRKIKRLGKRTPGIDNETLAQATVVNGILRHLPSGQEKERSKSILGFSHKREPSENWKNRIFVTFYRNKKPVYIFLNISNYFDAVRLRWGQAWESNEQGMILNKTTGFNALIRFLKDAFLEIVEEPRVVSVEEYLGIFNRIDLVDSDFNSEVYLPGSSGAGLLYKHLLEKGIKNRDQRKLF</sequence>
<dbReference type="EMBL" id="WHVL01000001">
    <property type="protein sequence ID" value="MCB8887952.1"/>
    <property type="molecule type" value="Genomic_DNA"/>
</dbReference>
<reference evidence="1 2" key="1">
    <citation type="journal article" date="2021" name="Sci. Rep.">
        <title>Genome analysis of a halophilic bacterium Halomonas malpeensis YU-PRIM-29(T) reveals its exopolysaccharide and pigment producing capabilities.</title>
        <authorList>
            <person name="Athmika"/>
            <person name="Ghate S.D."/>
            <person name="Arun A.B."/>
            <person name="Rao S.S."/>
            <person name="Kumar S.T.A."/>
            <person name="Kandiyil M.K."/>
            <person name="Saptami K."/>
            <person name="Rekha P.D."/>
        </authorList>
    </citation>
    <scope>NUCLEOTIDE SEQUENCE [LARGE SCALE GENOMIC DNA]</scope>
    <source>
        <strain evidence="2">prim 29</strain>
    </source>
</reference>
<proteinExistence type="predicted"/>
<evidence type="ECO:0000313" key="2">
    <source>
        <dbReference type="Proteomes" id="UP001319882"/>
    </source>
</evidence>
<dbReference type="InterPro" id="IPR017601">
    <property type="entry name" value="DGQHR-contain_dom"/>
</dbReference>
<dbReference type="NCBIfam" id="TIGR03187">
    <property type="entry name" value="DGQHR"/>
    <property type="match status" value="1"/>
</dbReference>
<dbReference type="Proteomes" id="UP001319882">
    <property type="component" value="Unassembled WGS sequence"/>
</dbReference>
<evidence type="ECO:0000313" key="1">
    <source>
        <dbReference type="EMBL" id="MCB8887952.1"/>
    </source>
</evidence>
<dbReference type="Pfam" id="PF14072">
    <property type="entry name" value="DndB"/>
    <property type="match status" value="1"/>
</dbReference>
<dbReference type="CDD" id="cd16413">
    <property type="entry name" value="DGQHR_domain"/>
    <property type="match status" value="1"/>
</dbReference>
<protein>
    <submittedName>
        <fullName evidence="1">DGQHR domain-containing protein</fullName>
    </submittedName>
</protein>
<comment type="caution">
    <text evidence="1">The sequence shown here is derived from an EMBL/GenBank/DDBJ whole genome shotgun (WGS) entry which is preliminary data.</text>
</comment>